<keyword evidence="1" id="KW-0812">Transmembrane</keyword>
<comment type="caution">
    <text evidence="2">The sequence shown here is derived from an EMBL/GenBank/DDBJ whole genome shotgun (WGS) entry which is preliminary data.</text>
</comment>
<accession>A0ABC8S7Q8</accession>
<evidence type="ECO:0000313" key="3">
    <source>
        <dbReference type="Proteomes" id="UP001642360"/>
    </source>
</evidence>
<sequence length="411" mass="45183">MEVEKRALMNIGVRKKAGISREIIQSAYALAGIWGFSSRSCACLSVLEKRSFFFIFSANQNLVVGISININAKKVLAFHCSQSQPPGLMKFSSLIVLRPVCFFIVLPFVVLLLPGLVIPFWITKVRRVEDEVKLISHQNLLSEIENIAAVFIPMNSSATNLVRVFSSSIDEPELPFSSIETKVAPVLFQALSTIPHLLQISHIGLYGFFFSYYTKGDQPFAPVNRDTGKLYGEAVESLPLVTVKASWFQEALNSTNGNASIGTGWINGQDLLFLNTVGMDGRGAISLGFPVKSVLDFFSGVSRNGGSLYLATMDGKVLGEGIPNTHMVLVGNSVSIQLLKPNGDQIGQVGNVTCEPNDGALRASILNIWEMKFMFYCSPMEIQILGVQSVCFNSMLWKFRPFFVCVPKNNI</sequence>
<name>A0ABC8S7Q8_9AQUA</name>
<keyword evidence="1" id="KW-0472">Membrane</keyword>
<feature type="transmembrane region" description="Helical" evidence="1">
    <location>
        <begin position="100"/>
        <end position="122"/>
    </location>
</feature>
<protein>
    <submittedName>
        <fullName evidence="2">Uncharacterized protein</fullName>
    </submittedName>
</protein>
<evidence type="ECO:0000313" key="2">
    <source>
        <dbReference type="EMBL" id="CAK9152912.1"/>
    </source>
</evidence>
<dbReference type="EMBL" id="CAUOFW020002303">
    <property type="protein sequence ID" value="CAK9152912.1"/>
    <property type="molecule type" value="Genomic_DNA"/>
</dbReference>
<organism evidence="2 3">
    <name type="scientific">Ilex paraguariensis</name>
    <name type="common">yerba mate</name>
    <dbReference type="NCBI Taxonomy" id="185542"/>
    <lineage>
        <taxon>Eukaryota</taxon>
        <taxon>Viridiplantae</taxon>
        <taxon>Streptophyta</taxon>
        <taxon>Embryophyta</taxon>
        <taxon>Tracheophyta</taxon>
        <taxon>Spermatophyta</taxon>
        <taxon>Magnoliopsida</taxon>
        <taxon>eudicotyledons</taxon>
        <taxon>Gunneridae</taxon>
        <taxon>Pentapetalae</taxon>
        <taxon>asterids</taxon>
        <taxon>campanulids</taxon>
        <taxon>Aquifoliales</taxon>
        <taxon>Aquifoliaceae</taxon>
        <taxon>Ilex</taxon>
    </lineage>
</organism>
<evidence type="ECO:0000256" key="1">
    <source>
        <dbReference type="SAM" id="Phobius"/>
    </source>
</evidence>
<dbReference type="AlphaFoldDB" id="A0ABC8S7Q8"/>
<reference evidence="2 3" key="1">
    <citation type="submission" date="2024-02" db="EMBL/GenBank/DDBJ databases">
        <authorList>
            <person name="Vignale AGUSTIN F."/>
            <person name="Sosa J E."/>
            <person name="Modenutti C."/>
        </authorList>
    </citation>
    <scope>NUCLEOTIDE SEQUENCE [LARGE SCALE GENOMIC DNA]</scope>
</reference>
<keyword evidence="3" id="KW-1185">Reference proteome</keyword>
<dbReference type="Proteomes" id="UP001642360">
    <property type="component" value="Unassembled WGS sequence"/>
</dbReference>
<keyword evidence="1" id="KW-1133">Transmembrane helix</keyword>
<proteinExistence type="predicted"/>
<gene>
    <name evidence="2" type="ORF">ILEXP_LOCUS21139</name>
</gene>